<keyword evidence="2" id="KW-0479">Metal-binding</keyword>
<evidence type="ECO:0000256" key="4">
    <source>
        <dbReference type="ARBA" id="ARBA00022833"/>
    </source>
</evidence>
<organism evidence="8 9">
    <name type="scientific">Collimonas arenae</name>
    <dbReference type="NCBI Taxonomy" id="279058"/>
    <lineage>
        <taxon>Bacteria</taxon>
        <taxon>Pseudomonadati</taxon>
        <taxon>Pseudomonadota</taxon>
        <taxon>Betaproteobacteria</taxon>
        <taxon>Burkholderiales</taxon>
        <taxon>Oxalobacteraceae</taxon>
        <taxon>Collimonas</taxon>
    </lineage>
</organism>
<dbReference type="GO" id="GO:0016020">
    <property type="term" value="C:membrane"/>
    <property type="evidence" value="ECO:0007669"/>
    <property type="project" value="TreeGrafter"/>
</dbReference>
<dbReference type="PANTHER" id="PTHR22726:SF1">
    <property type="entry name" value="METALLOENDOPEPTIDASE OMA1, MITOCHONDRIAL"/>
    <property type="match status" value="1"/>
</dbReference>
<protein>
    <submittedName>
        <fullName evidence="8">Putative Zn-dependent protease</fullName>
    </submittedName>
</protein>
<evidence type="ECO:0000259" key="7">
    <source>
        <dbReference type="SMART" id="SM00228"/>
    </source>
</evidence>
<dbReference type="CDD" id="cd07342">
    <property type="entry name" value="M48C_Oma1_like"/>
    <property type="match status" value="1"/>
</dbReference>
<keyword evidence="3 6" id="KW-0378">Hydrolase</keyword>
<evidence type="ECO:0000256" key="2">
    <source>
        <dbReference type="ARBA" id="ARBA00022723"/>
    </source>
</evidence>
<dbReference type="InterPro" id="IPR001478">
    <property type="entry name" value="PDZ"/>
</dbReference>
<dbReference type="GO" id="GO:0046872">
    <property type="term" value="F:metal ion binding"/>
    <property type="evidence" value="ECO:0007669"/>
    <property type="project" value="UniProtKB-KW"/>
</dbReference>
<comment type="cofactor">
    <cofactor evidence="6">
        <name>Zn(2+)</name>
        <dbReference type="ChEBI" id="CHEBI:29105"/>
    </cofactor>
    <text evidence="6">Binds 1 zinc ion per subunit.</text>
</comment>
<dbReference type="InterPro" id="IPR001915">
    <property type="entry name" value="Peptidase_M48"/>
</dbReference>
<dbReference type="KEGG" id="care:LT85_1233"/>
<evidence type="ECO:0000256" key="5">
    <source>
        <dbReference type="ARBA" id="ARBA00023049"/>
    </source>
</evidence>
<keyword evidence="5 6" id="KW-0482">Metalloprotease</keyword>
<feature type="domain" description="PDZ" evidence="7">
    <location>
        <begin position="117"/>
        <end position="187"/>
    </location>
</feature>
<dbReference type="Proteomes" id="UP000030302">
    <property type="component" value="Chromosome"/>
</dbReference>
<dbReference type="HOGENOM" id="CLU_066166_0_0_4"/>
<dbReference type="SUPFAM" id="SSF50156">
    <property type="entry name" value="PDZ domain-like"/>
    <property type="match status" value="1"/>
</dbReference>
<evidence type="ECO:0000256" key="3">
    <source>
        <dbReference type="ARBA" id="ARBA00022801"/>
    </source>
</evidence>
<evidence type="ECO:0000256" key="6">
    <source>
        <dbReference type="RuleBase" id="RU003983"/>
    </source>
</evidence>
<keyword evidence="4 6" id="KW-0862">Zinc</keyword>
<dbReference type="OrthoDB" id="8775841at2"/>
<dbReference type="Gene3D" id="2.30.42.10">
    <property type="match status" value="1"/>
</dbReference>
<reference evidence="9" key="1">
    <citation type="journal article" date="2014" name="Soil Biol. Biochem.">
        <title>Structure and function of bacterial communities in ageing soils: Insights from the Mendocino ecological staircase.</title>
        <authorList>
            <person name="Uroz S."/>
            <person name="Tech J.J."/>
            <person name="Sawaya N.A."/>
            <person name="Frey-Klett P."/>
            <person name="Leveau J.H.J."/>
        </authorList>
    </citation>
    <scope>NUCLEOTIDE SEQUENCE [LARGE SCALE GENOMIC DNA]</scope>
    <source>
        <strain evidence="9">Cal35</strain>
    </source>
</reference>
<dbReference type="Pfam" id="PF01435">
    <property type="entry name" value="Peptidase_M48"/>
    <property type="match status" value="1"/>
</dbReference>
<dbReference type="EMBL" id="CP009962">
    <property type="protein sequence ID" value="AIY40391.1"/>
    <property type="molecule type" value="Genomic_DNA"/>
</dbReference>
<evidence type="ECO:0000313" key="9">
    <source>
        <dbReference type="Proteomes" id="UP000030302"/>
    </source>
</evidence>
<keyword evidence="1 6" id="KW-0645">Protease</keyword>
<dbReference type="InterPro" id="IPR036034">
    <property type="entry name" value="PDZ_sf"/>
</dbReference>
<dbReference type="AlphaFoldDB" id="A0A0A1F7A9"/>
<dbReference type="PROSITE" id="PS51257">
    <property type="entry name" value="PROKAR_LIPOPROTEIN"/>
    <property type="match status" value="1"/>
</dbReference>
<gene>
    <name evidence="8" type="ORF">LT85_1233</name>
</gene>
<dbReference type="InterPro" id="IPR051156">
    <property type="entry name" value="Mito/Outer_Membr_Metalloprot"/>
</dbReference>
<proteinExistence type="inferred from homology"/>
<sequence>MEKIMRLTSGLRWQGLKRYTAITLPILLLAACANTETASPEAAKPTATVSPKPAAVVVPPQQAELKTLIGLQDRLYDVAAPLLVNNALLCRNNARNLLGFTAKTKYSFTAEFLAAASSLGFTDQLQITGVLAGSGAAKSGLQRGDLLVAIQDKPAPVGADAERQTAMMLGPLVNGRNNIKVTVARSGSNLTMNVPLTRACAFGIELGNTDNVISYADGRRVLVSAGMMKFTQNDDELALVIAKEMAHNSLTHASRQRNTATMTGVIDNLIRLRPDATPLSGAAGVKPFPQQLDASADRLALYMVARAGYKVDDAGAFWQRLATQYPATVLNGYTAIHPATDYRMKAIDQTVSDIQAKQATGTTIQP</sequence>
<dbReference type="GO" id="GO:0051603">
    <property type="term" value="P:proteolysis involved in protein catabolic process"/>
    <property type="evidence" value="ECO:0007669"/>
    <property type="project" value="TreeGrafter"/>
</dbReference>
<comment type="similarity">
    <text evidence="6">Belongs to the peptidase M48 family.</text>
</comment>
<dbReference type="PANTHER" id="PTHR22726">
    <property type="entry name" value="METALLOENDOPEPTIDASE OMA1"/>
    <property type="match status" value="1"/>
</dbReference>
<evidence type="ECO:0000256" key="1">
    <source>
        <dbReference type="ARBA" id="ARBA00022670"/>
    </source>
</evidence>
<dbReference type="STRING" id="279058.LT85_1233"/>
<keyword evidence="9" id="KW-1185">Reference proteome</keyword>
<dbReference type="GO" id="GO:0004222">
    <property type="term" value="F:metalloendopeptidase activity"/>
    <property type="evidence" value="ECO:0007669"/>
    <property type="project" value="InterPro"/>
</dbReference>
<evidence type="ECO:0000313" key="8">
    <source>
        <dbReference type="EMBL" id="AIY40391.1"/>
    </source>
</evidence>
<accession>A0A0A1F7A9</accession>
<name>A0A0A1F7A9_9BURK</name>
<dbReference type="SMART" id="SM00228">
    <property type="entry name" value="PDZ"/>
    <property type="match status" value="1"/>
</dbReference>